<reference evidence="3" key="1">
    <citation type="submission" date="2011-04" db="EMBL/GenBank/DDBJ databases">
        <title>The complete genome of Spirochaeta coccoides DSM 17374.</title>
        <authorList>
            <person name="Lucas S."/>
            <person name="Copeland A."/>
            <person name="Lapidus A."/>
            <person name="Bruce D."/>
            <person name="Goodwin L."/>
            <person name="Pitluck S."/>
            <person name="Peters L."/>
            <person name="Kyrpides N."/>
            <person name="Mavromatis K."/>
            <person name="Pagani I."/>
            <person name="Ivanova N."/>
            <person name="Ovchinnikova G."/>
            <person name="Lu M."/>
            <person name="Detter J.C."/>
            <person name="Tapia R."/>
            <person name="Han C."/>
            <person name="Land M."/>
            <person name="Hauser L."/>
            <person name="Markowitz V."/>
            <person name="Cheng J.-F."/>
            <person name="Hugenholtz P."/>
            <person name="Woyke T."/>
            <person name="Wu D."/>
            <person name="Spring S."/>
            <person name="Schroeder M."/>
            <person name="Brambilla E."/>
            <person name="Klenk H.-P."/>
            <person name="Eisen J.A."/>
        </authorList>
    </citation>
    <scope>NUCLEOTIDE SEQUENCE [LARGE SCALE GENOMIC DNA]</scope>
    <source>
        <strain evidence="3">ATCC BAA-1237 / DSM 17374 / SPN1</strain>
    </source>
</reference>
<sequence length="259" mass="28244">MSVVVEFFGTGTSHGIPVIGCDCPTCASSDSRDTRLRTSTLIREDERRIAVDTGPEFRLQMLRAAVPALDAVLYTHSHADHMNGIDDLRIFCYDKPFPVYGSKGTIDDLLVRFPYVVSAHSKYHGDGLPHLDVNVLNPGIPVEIAGFQVVPVPIVHGGLVAFGYRIGGFAYLTDCNFIPEESYFLLEGLDVVVLDGLRFTSHPTHFSISQAIEAANRIGASRTYLTHISHDAGLHADIEKKLPSGICLAYDGLILECSS</sequence>
<dbReference type="InterPro" id="IPR001279">
    <property type="entry name" value="Metallo-B-lactamas"/>
</dbReference>
<gene>
    <name evidence="2" type="ordered locus">Spico_1345</name>
</gene>
<dbReference type="KEGG" id="scc:Spico_1345"/>
<name>F4GHG2_PARC1</name>
<dbReference type="Pfam" id="PF12706">
    <property type="entry name" value="Lactamase_B_2"/>
    <property type="match status" value="1"/>
</dbReference>
<dbReference type="PANTHER" id="PTHR42663">
    <property type="entry name" value="HYDROLASE C777.06C-RELATED-RELATED"/>
    <property type="match status" value="1"/>
</dbReference>
<accession>F4GHG2</accession>
<dbReference type="HOGENOM" id="CLU_044538_2_1_12"/>
<evidence type="ECO:0000313" key="3">
    <source>
        <dbReference type="Proteomes" id="UP000007939"/>
    </source>
</evidence>
<dbReference type="PANTHER" id="PTHR42663:SF6">
    <property type="entry name" value="HYDROLASE C777.06C-RELATED"/>
    <property type="match status" value="1"/>
</dbReference>
<keyword evidence="3" id="KW-1185">Reference proteome</keyword>
<dbReference type="AlphaFoldDB" id="F4GHG2"/>
<dbReference type="SUPFAM" id="SSF56281">
    <property type="entry name" value="Metallo-hydrolase/oxidoreductase"/>
    <property type="match status" value="1"/>
</dbReference>
<feature type="domain" description="Metallo-beta-lactamase" evidence="1">
    <location>
        <begin position="36"/>
        <end position="227"/>
    </location>
</feature>
<organism evidence="2 3">
    <name type="scientific">Parasphaerochaeta coccoides (strain ATCC BAA-1237 / DSM 17374 / SPN1)</name>
    <name type="common">Sphaerochaeta coccoides</name>
    <dbReference type="NCBI Taxonomy" id="760011"/>
    <lineage>
        <taxon>Bacteria</taxon>
        <taxon>Pseudomonadati</taxon>
        <taxon>Spirochaetota</taxon>
        <taxon>Spirochaetia</taxon>
        <taxon>Spirochaetales</taxon>
        <taxon>Sphaerochaetaceae</taxon>
        <taxon>Parasphaerochaeta</taxon>
    </lineage>
</organism>
<evidence type="ECO:0000313" key="2">
    <source>
        <dbReference type="EMBL" id="AEC02551.1"/>
    </source>
</evidence>
<dbReference type="STRING" id="760011.Spico_1345"/>
<dbReference type="Gene3D" id="3.60.15.10">
    <property type="entry name" value="Ribonuclease Z/Hydroxyacylglutathione hydrolase-like"/>
    <property type="match status" value="1"/>
</dbReference>
<dbReference type="CDD" id="cd16279">
    <property type="entry name" value="metallo-hydrolase-like_MBL-fold"/>
    <property type="match status" value="1"/>
</dbReference>
<proteinExistence type="predicted"/>
<evidence type="ECO:0000259" key="1">
    <source>
        <dbReference type="SMART" id="SM00849"/>
    </source>
</evidence>
<dbReference type="SMART" id="SM00849">
    <property type="entry name" value="Lactamase_B"/>
    <property type="match status" value="1"/>
</dbReference>
<dbReference type="InterPro" id="IPR036866">
    <property type="entry name" value="RibonucZ/Hydroxyglut_hydro"/>
</dbReference>
<reference evidence="2 3" key="2">
    <citation type="journal article" date="2012" name="Stand. Genomic Sci.">
        <title>Complete genome sequence of the termite hindgut bacterium Spirochaeta coccoides type strain (SPN1(T)), reclassification in the genus Sphaerochaeta as Sphaerochaeta coccoides comb. nov. and emendations of the family Spirochaetaceae and the genus Sphaerochaeta.</title>
        <authorList>
            <person name="Abt B."/>
            <person name="Han C."/>
            <person name="Scheuner C."/>
            <person name="Lu M."/>
            <person name="Lapidus A."/>
            <person name="Nolan M."/>
            <person name="Lucas S."/>
            <person name="Hammon N."/>
            <person name="Deshpande S."/>
            <person name="Cheng J.F."/>
            <person name="Tapia R."/>
            <person name="Goodwin L.A."/>
            <person name="Pitluck S."/>
            <person name="Liolios K."/>
            <person name="Pagani I."/>
            <person name="Ivanova N."/>
            <person name="Mavromatis K."/>
            <person name="Mikhailova N."/>
            <person name="Huntemann M."/>
            <person name="Pati A."/>
            <person name="Chen A."/>
            <person name="Palaniappan K."/>
            <person name="Land M."/>
            <person name="Hauser L."/>
            <person name="Brambilla E.M."/>
            <person name="Rohde M."/>
            <person name="Spring S."/>
            <person name="Gronow S."/>
            <person name="Goker M."/>
            <person name="Woyke T."/>
            <person name="Bristow J."/>
            <person name="Eisen J.A."/>
            <person name="Markowitz V."/>
            <person name="Hugenholtz P."/>
            <person name="Kyrpides N.C."/>
            <person name="Klenk H.P."/>
            <person name="Detter J.C."/>
        </authorList>
    </citation>
    <scope>NUCLEOTIDE SEQUENCE [LARGE SCALE GENOMIC DNA]</scope>
    <source>
        <strain evidence="3">ATCC BAA-1237 / DSM 17374 / SPN1</strain>
    </source>
</reference>
<dbReference type="EMBL" id="CP002659">
    <property type="protein sequence ID" value="AEC02551.1"/>
    <property type="molecule type" value="Genomic_DNA"/>
</dbReference>
<dbReference type="Proteomes" id="UP000007939">
    <property type="component" value="Chromosome"/>
</dbReference>
<protein>
    <submittedName>
        <fullName evidence="2">Beta-lactamase domain protein</fullName>
    </submittedName>
</protein>
<dbReference type="eggNOG" id="COG1235">
    <property type="taxonomic scope" value="Bacteria"/>
</dbReference>